<accession>A0A3N0EL49</accession>
<organism evidence="2 3">
    <name type="scientific">Sinomicrobium pectinilyticum</name>
    <dbReference type="NCBI Taxonomy" id="1084421"/>
    <lineage>
        <taxon>Bacteria</taxon>
        <taxon>Pseudomonadati</taxon>
        <taxon>Bacteroidota</taxon>
        <taxon>Flavobacteriia</taxon>
        <taxon>Flavobacteriales</taxon>
        <taxon>Flavobacteriaceae</taxon>
        <taxon>Sinomicrobium</taxon>
    </lineage>
</organism>
<dbReference type="OrthoDB" id="6372253at2"/>
<gene>
    <name evidence="2" type="ORF">ED312_08430</name>
</gene>
<sequence length="261" mass="30483">MNEENLSFLQEQVMYAGFGDTLDNALKEKIAQQPETFTLEYQTEYGKDKVKAELHFSQSNKEEYSDMYFFNSYKVKLEREGQPDMEQQFYINKGGSITLKEAYNLMCGRSVHKNLWNKNGELYNTWLQMDFKQTNDKGNYGLKYFNENYGYDLDAALQKYPLKELENETYKGNLVESLKKGNPASATLVKEGMEDQKVYVVANPKFKSVTLYDSNMQRLGRRRREKQNTEQKQSKKESQSQNGEENSPSAKKKTRRKARAV</sequence>
<name>A0A3N0EL49_SINP1</name>
<feature type="region of interest" description="Disordered" evidence="1">
    <location>
        <begin position="212"/>
        <end position="261"/>
    </location>
</feature>
<dbReference type="RefSeq" id="WP_123215565.1">
    <property type="nucleotide sequence ID" value="NZ_RJTM01000059.1"/>
</dbReference>
<feature type="compositionally biased region" description="Basic and acidic residues" evidence="1">
    <location>
        <begin position="226"/>
        <end position="238"/>
    </location>
</feature>
<evidence type="ECO:0000313" key="2">
    <source>
        <dbReference type="EMBL" id="RNL88467.1"/>
    </source>
</evidence>
<reference evidence="2 3" key="1">
    <citation type="submission" date="2018-10" db="EMBL/GenBank/DDBJ databases">
        <title>Sinomicrobium pectinilyticum sp. nov., a pectinase-producing bacterium isolated from alkaline and saline soil, and emended description of the genus Sinomicrobium.</title>
        <authorList>
            <person name="Cheng B."/>
            <person name="Li C."/>
            <person name="Lai Q."/>
            <person name="Du M."/>
            <person name="Shao Z."/>
            <person name="Xu P."/>
            <person name="Yang C."/>
        </authorList>
    </citation>
    <scope>NUCLEOTIDE SEQUENCE [LARGE SCALE GENOMIC DNA]</scope>
    <source>
        <strain evidence="2 3">5DNS001</strain>
    </source>
</reference>
<dbReference type="AlphaFoldDB" id="A0A3N0EL49"/>
<keyword evidence="3" id="KW-1185">Reference proteome</keyword>
<proteinExistence type="predicted"/>
<comment type="caution">
    <text evidence="2">The sequence shown here is derived from an EMBL/GenBank/DDBJ whole genome shotgun (WGS) entry which is preliminary data.</text>
</comment>
<evidence type="ECO:0000313" key="3">
    <source>
        <dbReference type="Proteomes" id="UP000267469"/>
    </source>
</evidence>
<dbReference type="EMBL" id="RJTM01000059">
    <property type="protein sequence ID" value="RNL88467.1"/>
    <property type="molecule type" value="Genomic_DNA"/>
</dbReference>
<evidence type="ECO:0000256" key="1">
    <source>
        <dbReference type="SAM" id="MobiDB-lite"/>
    </source>
</evidence>
<evidence type="ECO:0008006" key="4">
    <source>
        <dbReference type="Google" id="ProtNLM"/>
    </source>
</evidence>
<protein>
    <recommendedName>
        <fullName evidence="4">DUF3945 domain-containing protein</fullName>
    </recommendedName>
</protein>
<dbReference type="Proteomes" id="UP000267469">
    <property type="component" value="Unassembled WGS sequence"/>
</dbReference>
<feature type="compositionally biased region" description="Basic residues" evidence="1">
    <location>
        <begin position="250"/>
        <end position="261"/>
    </location>
</feature>